<dbReference type="Proteomes" id="UP000636888">
    <property type="component" value="Unassembled WGS sequence"/>
</dbReference>
<dbReference type="EMBL" id="JAEMHM010000005">
    <property type="protein sequence ID" value="MBJ6724602.1"/>
    <property type="molecule type" value="Genomic_DNA"/>
</dbReference>
<dbReference type="RefSeq" id="WP_199383441.1">
    <property type="nucleotide sequence ID" value="NZ_JAEMHM010000005.1"/>
</dbReference>
<organism evidence="2 3">
    <name type="scientific">Geomesophilobacter sediminis</name>
    <dbReference type="NCBI Taxonomy" id="2798584"/>
    <lineage>
        <taxon>Bacteria</taxon>
        <taxon>Pseudomonadati</taxon>
        <taxon>Thermodesulfobacteriota</taxon>
        <taxon>Desulfuromonadia</taxon>
        <taxon>Geobacterales</taxon>
        <taxon>Geobacteraceae</taxon>
        <taxon>Geomesophilobacter</taxon>
    </lineage>
</organism>
<evidence type="ECO:0000313" key="2">
    <source>
        <dbReference type="EMBL" id="MBJ6724602.1"/>
    </source>
</evidence>
<protein>
    <submittedName>
        <fullName evidence="2">Uncharacterized protein</fullName>
    </submittedName>
</protein>
<dbReference type="AlphaFoldDB" id="A0A8J7M0D4"/>
<comment type="caution">
    <text evidence="2">The sequence shown here is derived from an EMBL/GenBank/DDBJ whole genome shotgun (WGS) entry which is preliminary data.</text>
</comment>
<keyword evidence="1" id="KW-0732">Signal</keyword>
<name>A0A8J7M0D4_9BACT</name>
<keyword evidence="3" id="KW-1185">Reference proteome</keyword>
<reference evidence="2" key="1">
    <citation type="submission" date="2020-12" db="EMBL/GenBank/DDBJ databases">
        <title>Geomonas sp. Red875, isolated from river sediment.</title>
        <authorList>
            <person name="Xu Z."/>
            <person name="Zhang Z."/>
            <person name="Masuda Y."/>
            <person name="Itoh H."/>
            <person name="Senoo K."/>
        </authorList>
    </citation>
    <scope>NUCLEOTIDE SEQUENCE</scope>
    <source>
        <strain evidence="2">Red875</strain>
    </source>
</reference>
<evidence type="ECO:0000256" key="1">
    <source>
        <dbReference type="SAM" id="SignalP"/>
    </source>
</evidence>
<gene>
    <name evidence="2" type="ORF">JFN93_07780</name>
</gene>
<sequence>MKKNILALGGILVGSLITATPVLAGPATDALITCMTDNTTGKDRKDMARWVFAGMSVHPTIESLSNVTDKDRDQFDKELARMVTRLLTENCKAEAKEALGKEAGEAPLKAAFSVMGKLAMQELLNDPKVQATFTSFAKYLDEDKFKVFNPD</sequence>
<feature type="chain" id="PRO_5035222262" evidence="1">
    <location>
        <begin position="25"/>
        <end position="151"/>
    </location>
</feature>
<feature type="signal peptide" evidence="1">
    <location>
        <begin position="1"/>
        <end position="24"/>
    </location>
</feature>
<proteinExistence type="predicted"/>
<accession>A0A8J7M0D4</accession>
<evidence type="ECO:0000313" key="3">
    <source>
        <dbReference type="Proteomes" id="UP000636888"/>
    </source>
</evidence>